<accession>A0ACC2TEB6</accession>
<dbReference type="EMBL" id="QTSX02002940">
    <property type="protein sequence ID" value="KAJ9073030.1"/>
    <property type="molecule type" value="Genomic_DNA"/>
</dbReference>
<reference evidence="1" key="1">
    <citation type="submission" date="2022-04" db="EMBL/GenBank/DDBJ databases">
        <title>Genome of the entomopathogenic fungus Entomophthora muscae.</title>
        <authorList>
            <person name="Elya C."/>
            <person name="Lovett B.R."/>
            <person name="Lee E."/>
            <person name="Macias A.M."/>
            <person name="Hajek A.E."/>
            <person name="De Bivort B.L."/>
            <person name="Kasson M.T."/>
            <person name="De Fine Licht H.H."/>
            <person name="Stajich J.E."/>
        </authorList>
    </citation>
    <scope>NUCLEOTIDE SEQUENCE</scope>
    <source>
        <strain evidence="1">Berkeley</strain>
    </source>
</reference>
<keyword evidence="2" id="KW-1185">Reference proteome</keyword>
<protein>
    <submittedName>
        <fullName evidence="1">Uncharacterized protein</fullName>
    </submittedName>
</protein>
<gene>
    <name evidence="1" type="ORF">DSO57_1020967</name>
</gene>
<comment type="caution">
    <text evidence="1">The sequence shown here is derived from an EMBL/GenBank/DDBJ whole genome shotgun (WGS) entry which is preliminary data.</text>
</comment>
<evidence type="ECO:0000313" key="2">
    <source>
        <dbReference type="Proteomes" id="UP001165960"/>
    </source>
</evidence>
<dbReference type="Proteomes" id="UP001165960">
    <property type="component" value="Unassembled WGS sequence"/>
</dbReference>
<organism evidence="1 2">
    <name type="scientific">Entomophthora muscae</name>
    <dbReference type="NCBI Taxonomy" id="34485"/>
    <lineage>
        <taxon>Eukaryota</taxon>
        <taxon>Fungi</taxon>
        <taxon>Fungi incertae sedis</taxon>
        <taxon>Zoopagomycota</taxon>
        <taxon>Entomophthoromycotina</taxon>
        <taxon>Entomophthoromycetes</taxon>
        <taxon>Entomophthorales</taxon>
        <taxon>Entomophthoraceae</taxon>
        <taxon>Entomophthora</taxon>
    </lineage>
</organism>
<sequence>MNKQAGKEATNPGFPLLPRPKIIKGLYQLNTDDLKTLMMMWIKSSLQNEALKNKREFKKEDLEHHIQRLDKDLKRLVKRSCIVNWLDEYLDSKLNPIQQAQLELSNVLRNPKRIRWTVYHLLQLPSKDANTHGFGEHHKTLIITLSKSLSIYFPTIVYAAKDEGLVWIRIAINTGPEKDTYPKAYIVYRPSTSFFVMNPVPANVRPYLFQALCEVFGFSSVEQIPLSGPIPSELFELILFQYSQGTFSQYRLNQAETGPLQLDDQSTLLGSRKRRSKPDLSGLVDENKVAEGRKRHAANEQFGSNLQPELDKLQIKVRTIQLSLLMFSSTLMKAQERVLLLTQQRKGFRFLLR</sequence>
<proteinExistence type="predicted"/>
<evidence type="ECO:0000313" key="1">
    <source>
        <dbReference type="EMBL" id="KAJ9073030.1"/>
    </source>
</evidence>
<name>A0ACC2TEB6_9FUNG</name>